<organism evidence="4 6">
    <name type="scientific">Candidatus Thiodictyon syntrophicum</name>
    <dbReference type="NCBI Taxonomy" id="1166950"/>
    <lineage>
        <taxon>Bacteria</taxon>
        <taxon>Pseudomonadati</taxon>
        <taxon>Pseudomonadota</taxon>
        <taxon>Gammaproteobacteria</taxon>
        <taxon>Chromatiales</taxon>
        <taxon>Chromatiaceae</taxon>
        <taxon>Thiodictyon</taxon>
    </lineage>
</organism>
<protein>
    <recommendedName>
        <fullName evidence="2">Transposase IS66 central domain-containing protein</fullName>
    </recommendedName>
</protein>
<dbReference type="NCBIfam" id="NF033517">
    <property type="entry name" value="transpos_IS66"/>
    <property type="match status" value="1"/>
</dbReference>
<sequence length="533" mass="58446">MHLSDHSLDQLDEAYVQTLDEGALRGLSLRLLEDLKEARERLRQNPTNSSRPPSSRAPWERPSAGDAEAIEAADADALTARQDDESPDEASTPPEDSPGTPETPAPARAGRATEKPKRNAGKQPGAPGCGRTQVFKAQETLHHRPSACAACAQALAGDAPSVAYAGFQSVDLVWGDPAQPGLHLRVTDHRFYDSLCGCGHHTRARPGEGLVDDSTLDPVALSEWRVVGAGLATLIVALHLRFRMSYRRIREFLHDWLGLSLSVGTLDRTLREAAAAALPLEQELIAAVVASDLLHADETSWPQGADLLWLWVFTSATVTLFVVAKRGREVLDRLLPGFAGWLMSDGWQAYRHLPQRLRCWAHLTRKAQGLIESFDREGQAFGHQVQTTFDTLIGAIHAARAGPPAELPHIHAKLLAELHAACVQLLGHRHVKTRALAVELWNDWDAIFRVLENPQWPLTNNAAERALRHWVIARRIMMGTRCDAGSRTFTLLASVIETCRQRGHVPWSYLAGVIAERRAGRAAAPLPAPMLGL</sequence>
<dbReference type="Proteomes" id="UP000232638">
    <property type="component" value="Chromosome"/>
</dbReference>
<dbReference type="Pfam" id="PF03050">
    <property type="entry name" value="DDE_Tnp_IS66"/>
    <property type="match status" value="1"/>
</dbReference>
<reference evidence="4 6" key="1">
    <citation type="submission" date="2017-03" db="EMBL/GenBank/DDBJ databases">
        <title>Complete genome sequence of Candidatus 'Thiodictyon syntrophicum' sp. nov. strain Cad16T, a photolithoautotroph purple sulfur bacterium isolated from an alpine meromictic lake.</title>
        <authorList>
            <person name="Luedin S.M."/>
            <person name="Pothier J.F."/>
            <person name="Danza F."/>
            <person name="Storelli N."/>
            <person name="Wittwer M."/>
            <person name="Tonolla M."/>
        </authorList>
    </citation>
    <scope>NUCLEOTIDE SEQUENCE [LARGE SCALE GENOMIC DNA]</scope>
    <source>
        <strain evidence="4 6">Cad16T</strain>
        <plasmid evidence="6">Plasmid pts485</plasmid>
        <plasmid evidence="5">pTs485</plasmid>
    </source>
</reference>
<dbReference type="AlphaFoldDB" id="A0A2K8U943"/>
<dbReference type="Proteomes" id="UP000232638">
    <property type="component" value="Plasmid pTs485"/>
</dbReference>
<evidence type="ECO:0000313" key="6">
    <source>
        <dbReference type="Proteomes" id="UP000232638"/>
    </source>
</evidence>
<geneLocation type="plasmid" evidence="6">
    <name>pts485</name>
</geneLocation>
<evidence type="ECO:0000313" key="3">
    <source>
        <dbReference type="EMBL" id="AUB81000.1"/>
    </source>
</evidence>
<keyword evidence="6" id="KW-1185">Reference proteome</keyword>
<feature type="region of interest" description="Disordered" evidence="1">
    <location>
        <begin position="40"/>
        <end position="131"/>
    </location>
</feature>
<dbReference type="KEGG" id="tsy:THSYN_32005"/>
<dbReference type="OrthoDB" id="9800877at2"/>
<feature type="domain" description="Transposase IS66 central" evidence="2">
    <location>
        <begin position="227"/>
        <end position="486"/>
    </location>
</feature>
<evidence type="ECO:0000313" key="5">
    <source>
        <dbReference type="EMBL" id="AUB85539.1"/>
    </source>
</evidence>
<dbReference type="EMBL" id="CP020372">
    <property type="protein sequence ID" value="AUB85539.1"/>
    <property type="molecule type" value="Genomic_DNA"/>
</dbReference>
<dbReference type="EMBL" id="CP020370">
    <property type="protein sequence ID" value="AUB81000.1"/>
    <property type="molecule type" value="Genomic_DNA"/>
</dbReference>
<dbReference type="PANTHER" id="PTHR33678:SF2">
    <property type="match status" value="1"/>
</dbReference>
<feature type="compositionally biased region" description="Low complexity" evidence="1">
    <location>
        <begin position="46"/>
        <end position="67"/>
    </location>
</feature>
<evidence type="ECO:0000256" key="1">
    <source>
        <dbReference type="SAM" id="MobiDB-lite"/>
    </source>
</evidence>
<name>A0A2K8U943_9GAMM</name>
<dbReference type="InterPro" id="IPR052344">
    <property type="entry name" value="Transposase-related"/>
</dbReference>
<dbReference type="PANTHER" id="PTHR33678">
    <property type="entry name" value="BLL1576 PROTEIN"/>
    <property type="match status" value="1"/>
</dbReference>
<keyword evidence="5" id="KW-0614">Plasmid</keyword>
<dbReference type="KEGG" id="tsy:THSYN_14885"/>
<dbReference type="EMBL" id="CP020370">
    <property type="protein sequence ID" value="AUB82106.1"/>
    <property type="molecule type" value="Genomic_DNA"/>
</dbReference>
<gene>
    <name evidence="3" type="ORF">THSYN_08585</name>
    <name evidence="4" type="ORF">THSYN_14885</name>
    <name evidence="5" type="ORF">THSYN_32005</name>
</gene>
<dbReference type="KEGG" id="tsy:THSYN_08585"/>
<accession>A0A2K8U943</accession>
<geneLocation type="plasmid" evidence="5">
    <name>pTs485</name>
</geneLocation>
<dbReference type="RefSeq" id="WP_100918781.1">
    <property type="nucleotide sequence ID" value="NZ_CP020370.1"/>
</dbReference>
<evidence type="ECO:0000313" key="4">
    <source>
        <dbReference type="EMBL" id="AUB82106.1"/>
    </source>
</evidence>
<dbReference type="InterPro" id="IPR004291">
    <property type="entry name" value="Transposase_IS66_central"/>
</dbReference>
<evidence type="ECO:0000259" key="2">
    <source>
        <dbReference type="Pfam" id="PF03050"/>
    </source>
</evidence>
<proteinExistence type="predicted"/>